<gene>
    <name evidence="2" type="ORF">CCMP2556_LOCUS5463</name>
</gene>
<feature type="compositionally biased region" description="Acidic residues" evidence="1">
    <location>
        <begin position="52"/>
        <end position="66"/>
    </location>
</feature>
<organism evidence="2 3">
    <name type="scientific">Durusdinium trenchii</name>
    <dbReference type="NCBI Taxonomy" id="1381693"/>
    <lineage>
        <taxon>Eukaryota</taxon>
        <taxon>Sar</taxon>
        <taxon>Alveolata</taxon>
        <taxon>Dinophyceae</taxon>
        <taxon>Suessiales</taxon>
        <taxon>Symbiodiniaceae</taxon>
        <taxon>Durusdinium</taxon>
    </lineage>
</organism>
<reference evidence="2 3" key="1">
    <citation type="submission" date="2024-02" db="EMBL/GenBank/DDBJ databases">
        <authorList>
            <person name="Chen Y."/>
            <person name="Shah S."/>
            <person name="Dougan E. K."/>
            <person name="Thang M."/>
            <person name="Chan C."/>
        </authorList>
    </citation>
    <scope>NUCLEOTIDE SEQUENCE [LARGE SCALE GENOMIC DNA]</scope>
</reference>
<feature type="region of interest" description="Disordered" evidence="1">
    <location>
        <begin position="105"/>
        <end position="138"/>
    </location>
</feature>
<protein>
    <submittedName>
        <fullName evidence="2">Uncharacterized protein</fullName>
    </submittedName>
</protein>
<dbReference type="Proteomes" id="UP001642484">
    <property type="component" value="Unassembled WGS sequence"/>
</dbReference>
<feature type="compositionally biased region" description="Acidic residues" evidence="1">
    <location>
        <begin position="116"/>
        <end position="127"/>
    </location>
</feature>
<keyword evidence="3" id="KW-1185">Reference proteome</keyword>
<proteinExistence type="predicted"/>
<comment type="caution">
    <text evidence="2">The sequence shown here is derived from an EMBL/GenBank/DDBJ whole genome shotgun (WGS) entry which is preliminary data.</text>
</comment>
<feature type="region of interest" description="Disordered" evidence="1">
    <location>
        <begin position="47"/>
        <end position="70"/>
    </location>
</feature>
<feature type="non-terminal residue" evidence="2">
    <location>
        <position position="463"/>
    </location>
</feature>
<dbReference type="EMBL" id="CAXAMN010002289">
    <property type="protein sequence ID" value="CAK8998944.1"/>
    <property type="molecule type" value="Genomic_DNA"/>
</dbReference>
<feature type="compositionally biased region" description="Basic and acidic residues" evidence="1">
    <location>
        <begin position="105"/>
        <end position="115"/>
    </location>
</feature>
<name>A0ABP0IC20_9DINO</name>
<evidence type="ECO:0000256" key="1">
    <source>
        <dbReference type="SAM" id="MobiDB-lite"/>
    </source>
</evidence>
<accession>A0ABP0IC20</accession>
<evidence type="ECO:0000313" key="3">
    <source>
        <dbReference type="Proteomes" id="UP001642484"/>
    </source>
</evidence>
<evidence type="ECO:0000313" key="2">
    <source>
        <dbReference type="EMBL" id="CAK8998944.1"/>
    </source>
</evidence>
<sequence length="463" mass="50922">MSRTCLEEVCKFNSICTLGQDEKQIQADLILWWNSQGQQELFPSAAGKLQDDEAEGDSSEEEDEAAEAAMKTEAEQVEAEISSNIEAVEALACIEKDFEAAFAGKESEESFKDPFDEPADSTDEETSPEIAAKKAKTSDPPLKSIKTLADVLAHAGLQEFQIPEQDTEKNLFQRVRAMFPSMRSFGAFMRTQEGVLSKAAINGVTSKTRQHNLAEHSLALARASHCCSAMRQSRFALWAAFADKVVDAAEDSSVAAKIVKLGPPTEKDSEGVVKRQLLVVKPEIASSSLVNQLRFATPTSVWRVARKTVKAGRRYLPDSRFPASLIAQVQVMLLTPHETSKGSGVYRLRGSTLSPVVSLHPHDGSVLYEVPSDHFKLKSTAFGVEFEISELAVKAWKKVSDAGLSVEPEKKSGKKSEPTAVYLCDGDLANTQNGKKNMRLFVENMVKDFETHFWQILDDEGNI</sequence>